<dbReference type="GeneID" id="89921585"/>
<keyword evidence="3" id="KW-0560">Oxidoreductase</keyword>
<evidence type="ECO:0000256" key="3">
    <source>
        <dbReference type="ARBA" id="ARBA00023002"/>
    </source>
</evidence>
<comment type="similarity">
    <text evidence="1">Belongs to the short-chain dehydrogenases/reductases (SDR) family.</text>
</comment>
<dbReference type="EMBL" id="JAVRRT010000001">
    <property type="protein sequence ID" value="KAK5175097.1"/>
    <property type="molecule type" value="Genomic_DNA"/>
</dbReference>
<organism evidence="4 5">
    <name type="scientific">Saxophila tyrrhenica</name>
    <dbReference type="NCBI Taxonomy" id="1690608"/>
    <lineage>
        <taxon>Eukaryota</taxon>
        <taxon>Fungi</taxon>
        <taxon>Dikarya</taxon>
        <taxon>Ascomycota</taxon>
        <taxon>Pezizomycotina</taxon>
        <taxon>Dothideomycetes</taxon>
        <taxon>Dothideomycetidae</taxon>
        <taxon>Mycosphaerellales</taxon>
        <taxon>Extremaceae</taxon>
        <taxon>Saxophila</taxon>
    </lineage>
</organism>
<dbReference type="PRINTS" id="PR00080">
    <property type="entry name" value="SDRFAMILY"/>
</dbReference>
<dbReference type="Gene3D" id="3.40.50.720">
    <property type="entry name" value="NAD(P)-binding Rossmann-like Domain"/>
    <property type="match status" value="1"/>
</dbReference>
<dbReference type="GO" id="GO:0016491">
    <property type="term" value="F:oxidoreductase activity"/>
    <property type="evidence" value="ECO:0007669"/>
    <property type="project" value="UniProtKB-KW"/>
</dbReference>
<evidence type="ECO:0000313" key="5">
    <source>
        <dbReference type="Proteomes" id="UP001337655"/>
    </source>
</evidence>
<dbReference type="CDD" id="cd05233">
    <property type="entry name" value="SDR_c"/>
    <property type="match status" value="1"/>
</dbReference>
<dbReference type="InterPro" id="IPR002347">
    <property type="entry name" value="SDR_fam"/>
</dbReference>
<name>A0AAV9PMN4_9PEZI</name>
<proteinExistence type="inferred from homology"/>
<dbReference type="PANTHER" id="PTHR24321:SF8">
    <property type="entry name" value="ESTRADIOL 17-BETA-DEHYDROGENASE 8-RELATED"/>
    <property type="match status" value="1"/>
</dbReference>
<gene>
    <name evidence="4" type="ORF">LTR77_000234</name>
</gene>
<dbReference type="AlphaFoldDB" id="A0AAV9PMN4"/>
<protein>
    <submittedName>
        <fullName evidence="4">Uncharacterized protein</fullName>
    </submittedName>
</protein>
<dbReference type="PANTHER" id="PTHR24321">
    <property type="entry name" value="DEHYDROGENASES, SHORT CHAIN"/>
    <property type="match status" value="1"/>
</dbReference>
<dbReference type="Proteomes" id="UP001337655">
    <property type="component" value="Unassembled WGS sequence"/>
</dbReference>
<dbReference type="SUPFAM" id="SSF51735">
    <property type="entry name" value="NAD(P)-binding Rossmann-fold domains"/>
    <property type="match status" value="1"/>
</dbReference>
<dbReference type="PRINTS" id="PR00081">
    <property type="entry name" value="GDHRDH"/>
</dbReference>
<sequence>MDQQFLGKVIALTGAASGIGLATAKLLAGRGAKLSLADISSEGLDKVRADIKTTSKSEVITVQTDVSKAEDIDTWIQGTVKHFGRLDGAANIAGVIPKSIGLNTVAEQDLEEWDFLFSVNVRGLMQCMKAELQVLENGGSIVNACSIAGLMGRYKNAAYSSAKHAVLGLTRSAAKEFGHRGIRINCFCPGRIATPMVAAAEKVTIIVNPCALGRDGEAEEVAKAVAFLLSNESS</sequence>
<evidence type="ECO:0000256" key="1">
    <source>
        <dbReference type="ARBA" id="ARBA00006484"/>
    </source>
</evidence>
<dbReference type="Pfam" id="PF13561">
    <property type="entry name" value="adh_short_C2"/>
    <property type="match status" value="1"/>
</dbReference>
<dbReference type="PROSITE" id="PS00061">
    <property type="entry name" value="ADH_SHORT"/>
    <property type="match status" value="1"/>
</dbReference>
<dbReference type="InterPro" id="IPR036291">
    <property type="entry name" value="NAD(P)-bd_dom_sf"/>
</dbReference>
<evidence type="ECO:0000256" key="2">
    <source>
        <dbReference type="ARBA" id="ARBA00022857"/>
    </source>
</evidence>
<dbReference type="InterPro" id="IPR020904">
    <property type="entry name" value="Sc_DH/Rdtase_CS"/>
</dbReference>
<keyword evidence="5" id="KW-1185">Reference proteome</keyword>
<keyword evidence="2" id="KW-0521">NADP</keyword>
<comment type="caution">
    <text evidence="4">The sequence shown here is derived from an EMBL/GenBank/DDBJ whole genome shotgun (WGS) entry which is preliminary data.</text>
</comment>
<accession>A0AAV9PMN4</accession>
<dbReference type="RefSeq" id="XP_064663735.1">
    <property type="nucleotide sequence ID" value="XM_064797501.1"/>
</dbReference>
<dbReference type="FunFam" id="3.40.50.720:FF:000084">
    <property type="entry name" value="Short-chain dehydrogenase reductase"/>
    <property type="match status" value="1"/>
</dbReference>
<reference evidence="4 5" key="1">
    <citation type="submission" date="2023-08" db="EMBL/GenBank/DDBJ databases">
        <title>Black Yeasts Isolated from many extreme environments.</title>
        <authorList>
            <person name="Coleine C."/>
            <person name="Stajich J.E."/>
            <person name="Selbmann L."/>
        </authorList>
    </citation>
    <scope>NUCLEOTIDE SEQUENCE [LARGE SCALE GENOMIC DNA]</scope>
    <source>
        <strain evidence="4 5">CCFEE 5935</strain>
    </source>
</reference>
<evidence type="ECO:0000313" key="4">
    <source>
        <dbReference type="EMBL" id="KAK5175097.1"/>
    </source>
</evidence>